<evidence type="ECO:0000256" key="12">
    <source>
        <dbReference type="SAM" id="MobiDB-lite"/>
    </source>
</evidence>
<keyword evidence="6 13" id="KW-0472">Membrane</keyword>
<accession>B7X945</accession>
<keyword evidence="2" id="KW-1003">Cell membrane</keyword>
<dbReference type="GeneTree" id="ENSGT00940000160321"/>
<comment type="subcellular location">
    <subcellularLocation>
        <location evidence="1">Cell membrane</location>
        <topology evidence="1">Multi-pass membrane protein</topology>
    </subcellularLocation>
</comment>
<dbReference type="AlphaFoldDB" id="A6JPS4"/>
<reference evidence="16 17" key="1">
    <citation type="journal article" date="2004" name="Nature">
        <title>Genome sequence of the Brown Norway rat yields insights into mammalian evolution.</title>
        <authorList>
            <consortium name="Rat Genome Sequencing Project Consortium"/>
            <person name="Gibbs R.A."/>
            <person name="Weinstock G.M."/>
            <person name="Metzker M.L."/>
            <person name="Muzny D.M."/>
            <person name="Sodergren E.J."/>
            <person name="Scherer S."/>
            <person name="Scott G."/>
            <person name="Steffen D."/>
            <person name="Worley K.C."/>
            <person name="Burch P.E."/>
            <person name="Okwuonu G."/>
            <person name="Hines S."/>
            <person name="Lewis L."/>
            <person name="Deramo C."/>
            <person name="Delgado O."/>
            <person name="Dugan-Rocha S."/>
            <person name="Miner G."/>
            <person name="Morgan M."/>
            <person name="Hawes A."/>
            <person name="Gill R."/>
            <person name="Holt R.A."/>
            <person name="Adams M.D."/>
            <person name="Amanatides P.G."/>
            <person name="Baden-Tillson H."/>
            <person name="Barnstead M."/>
            <person name="Chin S."/>
            <person name="Evans C.A."/>
            <person name="Ferriera S."/>
            <person name="Fosler C."/>
            <person name="Glodek A."/>
            <person name="Gu Z."/>
            <person name="Jennings D."/>
            <person name="Kraft C.L."/>
            <person name="Nguyen T."/>
            <person name="Pfannkoch C.M."/>
            <person name="Sitter C."/>
            <person name="Sutton G.G."/>
            <person name="Venter J.C."/>
            <person name="Woodage T."/>
            <person name="Smith D."/>
            <person name="Lee H.-M."/>
            <person name="Gustafson E."/>
            <person name="Cahill P."/>
            <person name="Kana A."/>
            <person name="Doucette-Stamm L."/>
            <person name="Weinstock K."/>
            <person name="Fechtel K."/>
            <person name="Weiss R.B."/>
            <person name="Dunn D.M."/>
            <person name="Green E.D."/>
            <person name="Blakesley R.W."/>
            <person name="Bouffard G.G."/>
            <person name="De Jong P.J."/>
            <person name="Osoegawa K."/>
            <person name="Zhu B."/>
            <person name="Marra M."/>
            <person name="Schein J."/>
            <person name="Bosdet I."/>
            <person name="Fjell C."/>
            <person name="Jones S."/>
            <person name="Krzywinski M."/>
            <person name="Mathewson C."/>
            <person name="Siddiqui A."/>
            <person name="Wye N."/>
            <person name="McPherson J."/>
            <person name="Zhao S."/>
            <person name="Fraser C.M."/>
            <person name="Shetty J."/>
            <person name="Shatsman S."/>
            <person name="Geer K."/>
            <person name="Chen Y."/>
            <person name="Abramzon S."/>
            <person name="Nierman W.C."/>
            <person name="Havlak P.H."/>
            <person name="Chen R."/>
            <person name="Durbin K.J."/>
            <person name="Egan A."/>
            <person name="Ren Y."/>
            <person name="Song X.-Z."/>
            <person name="Li B."/>
            <person name="Liu Y."/>
            <person name="Qin X."/>
            <person name="Cawley S."/>
            <person name="Cooney A.J."/>
            <person name="D'Souza L.M."/>
            <person name="Martin K."/>
            <person name="Wu J.Q."/>
            <person name="Gonzalez-Garay M.L."/>
            <person name="Jackson A.R."/>
            <person name="Kalafus K.J."/>
            <person name="McLeod M.P."/>
            <person name="Milosavljevic A."/>
            <person name="Virk D."/>
            <person name="Volkov A."/>
            <person name="Wheeler D.A."/>
            <person name="Zhang Z."/>
            <person name="Bailey J.A."/>
            <person name="Eichler E.E."/>
            <person name="Tuzun E."/>
            <person name="Birney E."/>
            <person name="Mongin E."/>
            <person name="Ureta-Vidal A."/>
            <person name="Woodwark C."/>
            <person name="Zdobnov E."/>
            <person name="Bork P."/>
            <person name="Suyama M."/>
            <person name="Torrents D."/>
            <person name="Alexandersson M."/>
            <person name="Trask B.J."/>
            <person name="Young J.M."/>
            <person name="Huang H."/>
            <person name="Wang H."/>
            <person name="Xing H."/>
            <person name="Daniels S."/>
            <person name="Gietzen D."/>
            <person name="Schmidt J."/>
            <person name="Stevens K."/>
            <person name="Vitt U."/>
            <person name="Wingrove J."/>
            <person name="Camara F."/>
            <person name="Mar Alba M."/>
            <person name="Abril J.F."/>
            <person name="Guigo R."/>
            <person name="Smit A."/>
            <person name="Dubchak I."/>
            <person name="Rubin E.M."/>
            <person name="Couronne O."/>
            <person name="Poliakov A."/>
            <person name="Huebner N."/>
            <person name="Ganten D."/>
            <person name="Goesele C."/>
            <person name="Hummel O."/>
            <person name="Kreitler T."/>
            <person name="Lee Y.-A."/>
            <person name="Monti J."/>
            <person name="Schulz H."/>
            <person name="Zimdahl H."/>
            <person name="Himmelbauer H."/>
            <person name="Lehrach H."/>
            <person name="Jacob H.J."/>
            <person name="Bromberg S."/>
            <person name="Gullings-Handley J."/>
            <person name="Jensen-Seaman M.I."/>
            <person name="Kwitek A.E."/>
            <person name="Lazar J."/>
            <person name="Pasko D."/>
            <person name="Tonellato P.J."/>
            <person name="Twigger S."/>
            <person name="Ponting C.P."/>
            <person name="Duarte J.M."/>
            <person name="Rice S."/>
            <person name="Goodstadt L."/>
            <person name="Beatson S.A."/>
            <person name="Emes R.D."/>
            <person name="Winter E.E."/>
            <person name="Webber C."/>
            <person name="Brandt P."/>
            <person name="Nyakatura G."/>
            <person name="Adetobi M."/>
            <person name="Chiaromonte F."/>
            <person name="Elnitski L."/>
            <person name="Eswara P."/>
            <person name="Hardison R.C."/>
            <person name="Hou M."/>
            <person name="Kolbe D."/>
            <person name="Makova K."/>
            <person name="Miller W."/>
            <person name="Nekrutenko A."/>
            <person name="Riemer C."/>
            <person name="Schwartz S."/>
            <person name="Taylor J."/>
            <person name="Yang S."/>
            <person name="Zhang Y."/>
            <person name="Lindpaintner K."/>
            <person name="Andrews T.D."/>
            <person name="Caccamo M."/>
            <person name="Clamp M."/>
            <person name="Clarke L."/>
            <person name="Curwen V."/>
            <person name="Durbin R.M."/>
            <person name="Eyras E."/>
            <person name="Searle S.M."/>
            <person name="Cooper G.M."/>
            <person name="Batzoglou S."/>
            <person name="Brudno M."/>
            <person name="Sidow A."/>
            <person name="Stone E.A."/>
            <person name="Payseur B.A."/>
            <person name="Bourque G."/>
            <person name="Lopez-Otin C."/>
            <person name="Puente X.S."/>
            <person name="Chakrabarti K."/>
            <person name="Chatterji S."/>
            <person name="Dewey C."/>
            <person name="Pachter L."/>
            <person name="Bray N."/>
            <person name="Yap V.B."/>
            <person name="Caspi A."/>
            <person name="Tesler G."/>
            <person name="Pevzner P.A."/>
            <person name="Haussler D."/>
            <person name="Roskin K.M."/>
            <person name="Baertsch R."/>
            <person name="Clawson H."/>
            <person name="Furey T.S."/>
            <person name="Hinrichs A.S."/>
            <person name="Karolchik D."/>
            <person name="Kent W.J."/>
            <person name="Rosenbloom K.R."/>
            <person name="Trumbower H."/>
            <person name="Weirauch M."/>
            <person name="Cooper D.N."/>
            <person name="Stenson P.D."/>
            <person name="Ma B."/>
            <person name="Brent M."/>
            <person name="Arumugam M."/>
            <person name="Shteynberg D."/>
            <person name="Copley R.R."/>
            <person name="Taylor M.S."/>
            <person name="Riethman H."/>
            <person name="Mudunuri U."/>
            <person name="Peterson J."/>
            <person name="Guyer M."/>
            <person name="Felsenfeld A."/>
            <person name="Old S."/>
            <person name="Mockrin S."/>
            <person name="Collins F.S."/>
        </authorList>
    </citation>
    <scope>NUCLEOTIDE SEQUENCE [LARGE SCALE GENOMIC DNA]</scope>
    <source>
        <strain evidence="16 17">Brown Norway</strain>
    </source>
</reference>
<feature type="transmembrane region" description="Helical" evidence="13">
    <location>
        <begin position="33"/>
        <end position="55"/>
    </location>
</feature>
<dbReference type="GO" id="GO:0005886">
    <property type="term" value="C:plasma membrane"/>
    <property type="evidence" value="ECO:0007669"/>
    <property type="project" value="UniProtKB-SubCell"/>
</dbReference>
<dbReference type="KEGG" id="rno:114211"/>
<gene>
    <name evidence="15 16 18" type="primary">Mtnr1a</name>
</gene>
<dbReference type="PRINTS" id="PR01149">
    <property type="entry name" value="MELATONIN1AR"/>
</dbReference>
<evidence type="ECO:0000256" key="7">
    <source>
        <dbReference type="ARBA" id="ARBA00023157"/>
    </source>
</evidence>
<evidence type="ECO:0000256" key="10">
    <source>
        <dbReference type="ARBA" id="ARBA00040985"/>
    </source>
</evidence>
<dbReference type="InterPro" id="IPR017452">
    <property type="entry name" value="GPCR_Rhodpsn_7TM"/>
</dbReference>
<dbReference type="FunFam" id="1.20.1070.10:FF:000056">
    <property type="entry name" value="Melatonin receptor type 1A"/>
    <property type="match status" value="1"/>
</dbReference>
<dbReference type="RefSeq" id="NP_446128.1">
    <property type="nucleotide sequence ID" value="NM_053676.2"/>
</dbReference>
<evidence type="ECO:0000256" key="11">
    <source>
        <dbReference type="RuleBase" id="RU000688"/>
    </source>
</evidence>
<dbReference type="GeneID" id="114211"/>
<evidence type="ECO:0000256" key="8">
    <source>
        <dbReference type="ARBA" id="ARBA00023170"/>
    </source>
</evidence>
<dbReference type="PANTHER" id="PTHR24228">
    <property type="entry name" value="B2 BRADYKININ RECEPTOR/ANGIOTENSIN II RECEPTOR"/>
    <property type="match status" value="1"/>
</dbReference>
<evidence type="ECO:0000313" key="18">
    <source>
        <dbReference type="RGD" id="620797"/>
    </source>
</evidence>
<sequence>MKGNVSELLNASQQAPGGGEEIRSRPSWLASTLAFILIFTIVVDILGNLLVILSVYRNKKLRNAGNIFVVSLAVADLVVAIYPFPLALTSILNNGWNLGYLHCQVSAFLMGLSVIGSVFNITGIAMNRYCYICHSLKYDRIYSNKNSLCYVFLIWTLTLIAIMPNLQTGTLQYDPRIYSCTFTQSVSSAYTIALVVFHFVVPMIIVTFCYLRIWILVLQVRRRVKPDSKPKLKPQDFRNFVTMFVVFVLFALCWAPLNFIGLIVASDPAAMAPRIPEWLFVASYYLAYFNSCLNAIIYGLLNQNFRKEYKRIIISLCTAKMFFVDSSNDAADKIKCKPSPLITNNNLIKVDSV</sequence>
<dbReference type="PANTHER" id="PTHR24228:SF53">
    <property type="entry name" value="MELATONIN RECEPTOR TYPE 1A"/>
    <property type="match status" value="1"/>
</dbReference>
<comment type="similarity">
    <text evidence="11">Belongs to the G-protein coupled receptor 1 family.</text>
</comment>
<evidence type="ECO:0000256" key="9">
    <source>
        <dbReference type="ARBA" id="ARBA00023224"/>
    </source>
</evidence>
<evidence type="ECO:0000256" key="4">
    <source>
        <dbReference type="ARBA" id="ARBA00022989"/>
    </source>
</evidence>
<organism evidence="15">
    <name type="scientific">Rattus norvegicus</name>
    <name type="common">Rat</name>
    <dbReference type="NCBI Taxonomy" id="10116"/>
    <lineage>
        <taxon>Eukaryota</taxon>
        <taxon>Metazoa</taxon>
        <taxon>Chordata</taxon>
        <taxon>Craniata</taxon>
        <taxon>Vertebrata</taxon>
        <taxon>Euteleostomi</taxon>
        <taxon>Mammalia</taxon>
        <taxon>Eutheria</taxon>
        <taxon>Euarchontoglires</taxon>
        <taxon>Glires</taxon>
        <taxon>Rodentia</taxon>
        <taxon>Myomorpha</taxon>
        <taxon>Muroidea</taxon>
        <taxon>Muridae</taxon>
        <taxon>Murinae</taxon>
        <taxon>Rattus</taxon>
    </lineage>
</organism>
<keyword evidence="5 11" id="KW-0297">G-protein coupled receptor</keyword>
<dbReference type="SUPFAM" id="SSF81321">
    <property type="entry name" value="Family A G protein-coupled receptor-like"/>
    <property type="match status" value="1"/>
</dbReference>
<dbReference type="InterPro" id="IPR002278">
    <property type="entry name" value="Mel_1A/1B_rcpt"/>
</dbReference>
<feature type="transmembrane region" description="Helical" evidence="13">
    <location>
        <begin position="105"/>
        <end position="126"/>
    </location>
</feature>
<feature type="transmembrane region" description="Helical" evidence="13">
    <location>
        <begin position="239"/>
        <end position="266"/>
    </location>
</feature>
<dbReference type="Gene3D" id="1.20.1070.10">
    <property type="entry name" value="Rhodopsin 7-helix transmembrane proteins"/>
    <property type="match status" value="1"/>
</dbReference>
<dbReference type="OMA" id="HCQISAF"/>
<dbReference type="PROSITE" id="PS50262">
    <property type="entry name" value="G_PROTEIN_RECEP_F1_2"/>
    <property type="match status" value="1"/>
</dbReference>
<dbReference type="PROSITE" id="PS00237">
    <property type="entry name" value="G_PROTEIN_RECEP_F1_1"/>
    <property type="match status" value="1"/>
</dbReference>
<dbReference type="InterPro" id="IPR000025">
    <property type="entry name" value="Melatonin_rcpt"/>
</dbReference>
<evidence type="ECO:0000313" key="15">
    <source>
        <dbReference type="EMBL" id="BAH03529.1"/>
    </source>
</evidence>
<feature type="transmembrane region" description="Helical" evidence="13">
    <location>
        <begin position="192"/>
        <end position="218"/>
    </location>
</feature>
<name>A6JPS4_RAT</name>
<keyword evidence="17" id="KW-1185">Reference proteome</keyword>
<proteinExistence type="evidence at transcript level"/>
<dbReference type="SMR" id="A6JPS4"/>
<reference evidence="15" key="2">
    <citation type="journal article" date="2009" name="J. Physiol. Sci.">
        <title>Gene structures, biochemical characterization and distribution of rat melatonin receptors.</title>
        <authorList>
            <person name="Ishii H."/>
            <person name="Tanaka N."/>
            <person name="Kobayashi M."/>
            <person name="Kato M."/>
            <person name="Sakuma Y."/>
        </authorList>
    </citation>
    <scope>NUCLEOTIDE SEQUENCE</scope>
    <source>
        <strain evidence="15">Wistar</strain>
        <tissue evidence="15">Hypothalamus</tissue>
    </source>
</reference>
<feature type="transmembrane region" description="Helical" evidence="13">
    <location>
        <begin position="278"/>
        <end position="301"/>
    </location>
</feature>
<feature type="region of interest" description="Disordered" evidence="12">
    <location>
        <begin position="1"/>
        <end position="22"/>
    </location>
</feature>
<dbReference type="InterPro" id="IPR000276">
    <property type="entry name" value="GPCR_Rhodpsn"/>
</dbReference>
<dbReference type="PRINTS" id="PR00237">
    <property type="entry name" value="GPCRRHODOPSN"/>
</dbReference>
<dbReference type="RGD" id="620797">
    <property type="gene designation" value="Mtnr1a"/>
</dbReference>
<evidence type="ECO:0000259" key="14">
    <source>
        <dbReference type="PROSITE" id="PS50262"/>
    </source>
</evidence>
<feature type="transmembrane region" description="Helical" evidence="13">
    <location>
        <begin position="147"/>
        <end position="166"/>
    </location>
</feature>
<keyword evidence="8 11" id="KW-0675">Receptor</keyword>
<dbReference type="OrthoDB" id="10044919at2759"/>
<keyword evidence="4 13" id="KW-1133">Transmembrane helix</keyword>
<dbReference type="GO" id="GO:0042562">
    <property type="term" value="F:hormone binding"/>
    <property type="evidence" value="ECO:0007669"/>
    <property type="project" value="Ensembl"/>
</dbReference>
<dbReference type="GO" id="GO:0008502">
    <property type="term" value="F:melatonin receptor activity"/>
    <property type="evidence" value="ECO:0007669"/>
    <property type="project" value="Ensembl"/>
</dbReference>
<dbReference type="Bgee" id="ENSRNOG00000028744">
    <property type="expression patterns" value="Expressed in kidney and 2 other cell types or tissues"/>
</dbReference>
<dbReference type="EMBL" id="AB377274">
    <property type="protein sequence ID" value="BAH03529.1"/>
    <property type="molecule type" value="mRNA"/>
</dbReference>
<accession>A6JPS4</accession>
<evidence type="ECO:0000256" key="6">
    <source>
        <dbReference type="ARBA" id="ARBA00023136"/>
    </source>
</evidence>
<dbReference type="Ensembl" id="ENSRNOT00000039331.5">
    <property type="protein sequence ID" value="ENSRNOP00000034328.3"/>
    <property type="gene ID" value="ENSRNOG00000028744.6"/>
</dbReference>
<dbReference type="HOGENOM" id="CLU_009579_3_3_1"/>
<dbReference type="Pfam" id="PF00001">
    <property type="entry name" value="7tm_1"/>
    <property type="match status" value="1"/>
</dbReference>
<evidence type="ECO:0000256" key="1">
    <source>
        <dbReference type="ARBA" id="ARBA00004651"/>
    </source>
</evidence>
<feature type="transmembrane region" description="Helical" evidence="13">
    <location>
        <begin position="67"/>
        <end position="85"/>
    </location>
</feature>
<evidence type="ECO:0000256" key="5">
    <source>
        <dbReference type="ARBA" id="ARBA00023040"/>
    </source>
</evidence>
<keyword evidence="3 11" id="KW-0812">Transmembrane</keyword>
<protein>
    <recommendedName>
        <fullName evidence="10">Melatonin receptor type 1A</fullName>
    </recommendedName>
</protein>
<dbReference type="SMART" id="SM01381">
    <property type="entry name" value="7TM_GPCR_Srsx"/>
    <property type="match status" value="1"/>
</dbReference>
<evidence type="ECO:0000256" key="3">
    <source>
        <dbReference type="ARBA" id="ARBA00022692"/>
    </source>
</evidence>
<dbReference type="CTD" id="4543"/>
<dbReference type="GO" id="GO:0043235">
    <property type="term" value="C:receptor complex"/>
    <property type="evidence" value="ECO:0007669"/>
    <property type="project" value="Ensembl"/>
</dbReference>
<dbReference type="PRINTS" id="PR00857">
    <property type="entry name" value="MELATONINR"/>
</dbReference>
<dbReference type="Proteomes" id="UP000002494">
    <property type="component" value="Chromosome 16"/>
</dbReference>
<reference evidence="16" key="3">
    <citation type="submission" date="2025-05" db="UniProtKB">
        <authorList>
            <consortium name="Ensembl"/>
        </authorList>
    </citation>
    <scope>IDENTIFICATION</scope>
    <source>
        <strain evidence="16">Brown Norway</strain>
    </source>
</reference>
<feature type="domain" description="G-protein coupled receptors family 1 profile" evidence="14">
    <location>
        <begin position="47"/>
        <end position="298"/>
    </location>
</feature>
<evidence type="ECO:0000313" key="17">
    <source>
        <dbReference type="Proteomes" id="UP000002494"/>
    </source>
</evidence>
<keyword evidence="7" id="KW-1015">Disulfide bond</keyword>
<evidence type="ECO:0000313" key="16">
    <source>
        <dbReference type="Ensembl" id="ENSRNOP00000034328.3"/>
    </source>
</evidence>
<evidence type="ECO:0000256" key="13">
    <source>
        <dbReference type="SAM" id="Phobius"/>
    </source>
</evidence>
<dbReference type="GO" id="GO:0007193">
    <property type="term" value="P:adenylate cyclase-inhibiting G protein-coupled receptor signaling pathway"/>
    <property type="evidence" value="ECO:0007669"/>
    <property type="project" value="Ensembl"/>
</dbReference>
<evidence type="ECO:0000256" key="2">
    <source>
        <dbReference type="ARBA" id="ARBA00022475"/>
    </source>
</evidence>
<keyword evidence="9 11" id="KW-0807">Transducer</keyword>